<name>A0A0W8EAH8_9ZZZZ</name>
<dbReference type="EC" id="4.2.1.46" evidence="5"/>
<feature type="domain" description="NAD(P)-binding" evidence="4">
    <location>
        <begin position="4"/>
        <end position="297"/>
    </location>
</feature>
<dbReference type="InterPro" id="IPR016040">
    <property type="entry name" value="NAD(P)-bd_dom"/>
</dbReference>
<dbReference type="Gene3D" id="3.90.25.10">
    <property type="entry name" value="UDP-galactose 4-epimerase, domain 1"/>
    <property type="match status" value="1"/>
</dbReference>
<accession>A0A0W8EAH8</accession>
<dbReference type="EMBL" id="LNQE01001793">
    <property type="protein sequence ID" value="KUG05625.1"/>
    <property type="molecule type" value="Genomic_DNA"/>
</dbReference>
<proteinExistence type="predicted"/>
<evidence type="ECO:0000259" key="4">
    <source>
        <dbReference type="Pfam" id="PF16363"/>
    </source>
</evidence>
<sequence>MKVLITGGMGFIGSNYVRYHLDTHQDDELVILDKLTYAGNLENLSDIMDQFEFIQGDICDPVSVKKAVNDSDQIIHFAAESHVDRSIEDAKTFLRTNIEGTGLLLDAAREYSLDRFLQVSTDEVYGSIQEGTFKEADPLIPSSPYSASKASADLLALAYHTTYDLPVVITRSTNNYGPYQHVEKLIPLMITHAFADRPLPVYGNGLNVRDWIYVQDNCAGIDCVRLKGTDGGIYNIGSHHEWTNIDIVKEILSILGKPESLITYVRDRPGHDLRYSVDTEKIRNLGWEPTVDIHDGLLKTVEWYTNNECWWNKTQ</sequence>
<evidence type="ECO:0000313" key="5">
    <source>
        <dbReference type="EMBL" id="KUG05625.1"/>
    </source>
</evidence>
<dbReference type="SUPFAM" id="SSF51735">
    <property type="entry name" value="NAD(P)-binding Rossmann-fold domains"/>
    <property type="match status" value="1"/>
</dbReference>
<comment type="caution">
    <text evidence="5">The sequence shown here is derived from an EMBL/GenBank/DDBJ whole genome shotgun (WGS) entry which is preliminary data.</text>
</comment>
<protein>
    <submittedName>
        <fullName evidence="5">Dtdp-glucose 4,6-dehydratase</fullName>
        <ecNumber evidence="5">4.2.1.46</ecNumber>
    </submittedName>
</protein>
<dbReference type="InterPro" id="IPR005888">
    <property type="entry name" value="dTDP_Gluc_deHydtase"/>
</dbReference>
<comment type="cofactor">
    <cofactor evidence="1">
        <name>NAD(+)</name>
        <dbReference type="ChEBI" id="CHEBI:57540"/>
    </cofactor>
</comment>
<keyword evidence="3 5" id="KW-0456">Lyase</keyword>
<dbReference type="InterPro" id="IPR036291">
    <property type="entry name" value="NAD(P)-bd_dom_sf"/>
</dbReference>
<dbReference type="PANTHER" id="PTHR43000">
    <property type="entry name" value="DTDP-D-GLUCOSE 4,6-DEHYDRATASE-RELATED"/>
    <property type="match status" value="1"/>
</dbReference>
<reference evidence="5" key="1">
    <citation type="journal article" date="2015" name="Proc. Natl. Acad. Sci. U.S.A.">
        <title>Networks of energetic and metabolic interactions define dynamics in microbial communities.</title>
        <authorList>
            <person name="Embree M."/>
            <person name="Liu J.K."/>
            <person name="Al-Bassam M.M."/>
            <person name="Zengler K."/>
        </authorList>
    </citation>
    <scope>NUCLEOTIDE SEQUENCE</scope>
</reference>
<evidence type="ECO:0000256" key="1">
    <source>
        <dbReference type="ARBA" id="ARBA00001911"/>
    </source>
</evidence>
<dbReference type="CDD" id="cd05246">
    <property type="entry name" value="dTDP_GD_SDR_e"/>
    <property type="match status" value="1"/>
</dbReference>
<dbReference type="Gene3D" id="3.40.50.720">
    <property type="entry name" value="NAD(P)-binding Rossmann-like Domain"/>
    <property type="match status" value="1"/>
</dbReference>
<evidence type="ECO:0000256" key="2">
    <source>
        <dbReference type="ARBA" id="ARBA00023027"/>
    </source>
</evidence>
<organism evidence="5">
    <name type="scientific">hydrocarbon metagenome</name>
    <dbReference type="NCBI Taxonomy" id="938273"/>
    <lineage>
        <taxon>unclassified sequences</taxon>
        <taxon>metagenomes</taxon>
        <taxon>ecological metagenomes</taxon>
    </lineage>
</organism>
<keyword evidence="2" id="KW-0520">NAD</keyword>
<gene>
    <name evidence="5" type="ORF">ASZ90_016942</name>
</gene>
<dbReference type="GO" id="GO:0009225">
    <property type="term" value="P:nucleotide-sugar metabolic process"/>
    <property type="evidence" value="ECO:0007669"/>
    <property type="project" value="InterPro"/>
</dbReference>
<dbReference type="NCBIfam" id="TIGR01181">
    <property type="entry name" value="dTDP_gluc_dehyt"/>
    <property type="match status" value="1"/>
</dbReference>
<dbReference type="Pfam" id="PF16363">
    <property type="entry name" value="GDP_Man_Dehyd"/>
    <property type="match status" value="1"/>
</dbReference>
<dbReference type="GO" id="GO:0008460">
    <property type="term" value="F:dTDP-glucose 4,6-dehydratase activity"/>
    <property type="evidence" value="ECO:0007669"/>
    <property type="project" value="UniProtKB-EC"/>
</dbReference>
<evidence type="ECO:0000256" key="3">
    <source>
        <dbReference type="ARBA" id="ARBA00023239"/>
    </source>
</evidence>
<dbReference type="AlphaFoldDB" id="A0A0W8EAH8"/>